<keyword evidence="6 7" id="KW-0472">Membrane</keyword>
<accession>K8ZPW8</accession>
<evidence type="ECO:0000259" key="9">
    <source>
        <dbReference type="Pfam" id="PF16916"/>
    </source>
</evidence>
<dbReference type="PANTHER" id="PTHR43840:SF50">
    <property type="entry name" value="MANGANESE EFFLUX SYSTEM PROTEIN MNES"/>
    <property type="match status" value="1"/>
</dbReference>
<dbReference type="GO" id="GO:0016020">
    <property type="term" value="C:membrane"/>
    <property type="evidence" value="ECO:0007669"/>
    <property type="project" value="UniProtKB-SubCell"/>
</dbReference>
<dbReference type="InterPro" id="IPR036837">
    <property type="entry name" value="Cation_efflux_CTD_sf"/>
</dbReference>
<dbReference type="PATRIC" id="fig|1234409.3.peg.349"/>
<evidence type="ECO:0000313" key="10">
    <source>
        <dbReference type="EMBL" id="EKU27601.1"/>
    </source>
</evidence>
<evidence type="ECO:0000256" key="6">
    <source>
        <dbReference type="ARBA" id="ARBA00023136"/>
    </source>
</evidence>
<gene>
    <name evidence="10" type="ORF">C683_0382</name>
</gene>
<keyword evidence="3" id="KW-0813">Transport</keyword>
<dbReference type="PANTHER" id="PTHR43840">
    <property type="entry name" value="MITOCHONDRIAL METAL TRANSPORTER 1-RELATED"/>
    <property type="match status" value="1"/>
</dbReference>
<feature type="domain" description="Cation efflux protein transmembrane" evidence="8">
    <location>
        <begin position="14"/>
        <end position="205"/>
    </location>
</feature>
<organism evidence="10 11">
    <name type="scientific">Catellicoccus marimammalium M35/04/3</name>
    <dbReference type="NCBI Taxonomy" id="1234409"/>
    <lineage>
        <taxon>Bacteria</taxon>
        <taxon>Bacillati</taxon>
        <taxon>Bacillota</taxon>
        <taxon>Bacilli</taxon>
        <taxon>Lactobacillales</taxon>
        <taxon>Enterococcaceae</taxon>
        <taxon>Catellicoccus</taxon>
    </lineage>
</organism>
<dbReference type="RefSeq" id="WP_009488822.1">
    <property type="nucleotide sequence ID" value="NZ_AMYT01000011.1"/>
</dbReference>
<comment type="subcellular location">
    <subcellularLocation>
        <location evidence="1">Membrane</location>
        <topology evidence="1">Multi-pass membrane protein</topology>
    </subcellularLocation>
</comment>
<dbReference type="eggNOG" id="COG0053">
    <property type="taxonomic scope" value="Bacteria"/>
</dbReference>
<dbReference type="InterPro" id="IPR027470">
    <property type="entry name" value="Cation_efflux_CTD"/>
</dbReference>
<dbReference type="InterPro" id="IPR058533">
    <property type="entry name" value="Cation_efflux_TM"/>
</dbReference>
<evidence type="ECO:0000256" key="2">
    <source>
        <dbReference type="ARBA" id="ARBA00008114"/>
    </source>
</evidence>
<feature type="transmembrane region" description="Helical" evidence="7">
    <location>
        <begin position="115"/>
        <end position="134"/>
    </location>
</feature>
<dbReference type="InterPro" id="IPR050291">
    <property type="entry name" value="CDF_Transporter"/>
</dbReference>
<dbReference type="AlphaFoldDB" id="K8ZPW8"/>
<dbReference type="Pfam" id="PF01545">
    <property type="entry name" value="Cation_efflux"/>
    <property type="match status" value="1"/>
</dbReference>
<sequence length="292" mass="32704">MSTNPLKLAERGAIISIVTYTFIAGLKIFIGRFTSSEALSADGWNNFTDILSNIFVLIGLKLSSRPKDKGHPYGHWKIETIASLLTSILMIVVGLNVIGPAIENLFHHKNETPDIYAFIIGLFSALIMYFVYRYNKKLAQKTKSNSLLAVAKDNLSDAYTSIGTSIAIIASVFHMPWLDTTAALIIGLIILKTALEIFYQSAFSLSDGFDNCLLNQYKSFILKIDGVEGVRSLRGREYGSHIFLDVVVYMNPQWTVEHSHQVTEIIEEKLAHQFHIYDVEVHVEPTPKKAPH</sequence>
<feature type="domain" description="Cation efflux protein cytoplasmic" evidence="9">
    <location>
        <begin position="214"/>
        <end position="285"/>
    </location>
</feature>
<dbReference type="SUPFAM" id="SSF160240">
    <property type="entry name" value="Cation efflux protein cytoplasmic domain-like"/>
    <property type="match status" value="1"/>
</dbReference>
<dbReference type="Gene3D" id="3.30.70.1350">
    <property type="entry name" value="Cation efflux protein, cytoplasmic domain"/>
    <property type="match status" value="1"/>
</dbReference>
<dbReference type="EMBL" id="AMYT01000011">
    <property type="protein sequence ID" value="EKU27601.1"/>
    <property type="molecule type" value="Genomic_DNA"/>
</dbReference>
<evidence type="ECO:0000256" key="5">
    <source>
        <dbReference type="ARBA" id="ARBA00022989"/>
    </source>
</evidence>
<dbReference type="NCBIfam" id="TIGR01297">
    <property type="entry name" value="CDF"/>
    <property type="match status" value="1"/>
</dbReference>
<dbReference type="STRING" id="1234409.C683_0382"/>
<evidence type="ECO:0000256" key="7">
    <source>
        <dbReference type="SAM" id="Phobius"/>
    </source>
</evidence>
<feature type="transmembrane region" description="Helical" evidence="7">
    <location>
        <begin position="181"/>
        <end position="199"/>
    </location>
</feature>
<comment type="caution">
    <text evidence="10">The sequence shown here is derived from an EMBL/GenBank/DDBJ whole genome shotgun (WGS) entry which is preliminary data.</text>
</comment>
<dbReference type="InterPro" id="IPR027469">
    <property type="entry name" value="Cation_efflux_TMD_sf"/>
</dbReference>
<evidence type="ECO:0000313" key="11">
    <source>
        <dbReference type="Proteomes" id="UP000016057"/>
    </source>
</evidence>
<feature type="transmembrane region" description="Helical" evidence="7">
    <location>
        <begin position="12"/>
        <end position="31"/>
    </location>
</feature>
<dbReference type="Gene3D" id="1.20.1510.10">
    <property type="entry name" value="Cation efflux protein transmembrane domain"/>
    <property type="match status" value="1"/>
</dbReference>
<feature type="transmembrane region" description="Helical" evidence="7">
    <location>
        <begin position="43"/>
        <end position="60"/>
    </location>
</feature>
<dbReference type="FunFam" id="1.20.1510.10:FF:000006">
    <property type="entry name" value="Divalent cation efflux transporter"/>
    <property type="match status" value="1"/>
</dbReference>
<feature type="transmembrane region" description="Helical" evidence="7">
    <location>
        <begin position="81"/>
        <end position="103"/>
    </location>
</feature>
<dbReference type="Pfam" id="PF16916">
    <property type="entry name" value="ZT_dimer"/>
    <property type="match status" value="1"/>
</dbReference>
<keyword evidence="11" id="KW-1185">Reference proteome</keyword>
<dbReference type="SUPFAM" id="SSF161111">
    <property type="entry name" value="Cation efflux protein transmembrane domain-like"/>
    <property type="match status" value="1"/>
</dbReference>
<protein>
    <submittedName>
        <fullName evidence="10">Cobalt-zinc-cadmium resistance protein</fullName>
    </submittedName>
</protein>
<dbReference type="OrthoDB" id="9806522at2"/>
<dbReference type="InterPro" id="IPR002524">
    <property type="entry name" value="Cation_efflux"/>
</dbReference>
<feature type="transmembrane region" description="Helical" evidence="7">
    <location>
        <begin position="155"/>
        <end position="175"/>
    </location>
</feature>
<evidence type="ECO:0000259" key="8">
    <source>
        <dbReference type="Pfam" id="PF01545"/>
    </source>
</evidence>
<comment type="similarity">
    <text evidence="2">Belongs to the cation diffusion facilitator (CDF) transporter (TC 2.A.4) family.</text>
</comment>
<evidence type="ECO:0000256" key="4">
    <source>
        <dbReference type="ARBA" id="ARBA00022692"/>
    </source>
</evidence>
<reference evidence="10 11" key="1">
    <citation type="journal article" date="2013" name="Genome Announc.">
        <title>Draft Genome Sequence of Catellicoccus marimammalium, a Novel Species Commonly Found in Gull Feces.</title>
        <authorList>
            <person name="Weigand M.R."/>
            <person name="Ryu H."/>
            <person name="Bozcek L."/>
            <person name="Konstantinidis K.T."/>
            <person name="Santo Domingo J.W."/>
        </authorList>
    </citation>
    <scope>NUCLEOTIDE SEQUENCE [LARGE SCALE GENOMIC DNA]</scope>
    <source>
        <strain evidence="10 11">M35/04/3</strain>
    </source>
</reference>
<proteinExistence type="inferred from homology"/>
<name>K8ZPW8_9ENTE</name>
<keyword evidence="4 7" id="KW-0812">Transmembrane</keyword>
<dbReference type="GO" id="GO:0008324">
    <property type="term" value="F:monoatomic cation transmembrane transporter activity"/>
    <property type="evidence" value="ECO:0007669"/>
    <property type="project" value="InterPro"/>
</dbReference>
<evidence type="ECO:0000256" key="1">
    <source>
        <dbReference type="ARBA" id="ARBA00004141"/>
    </source>
</evidence>
<dbReference type="Proteomes" id="UP000016057">
    <property type="component" value="Unassembled WGS sequence"/>
</dbReference>
<keyword evidence="5 7" id="KW-1133">Transmembrane helix</keyword>
<evidence type="ECO:0000256" key="3">
    <source>
        <dbReference type="ARBA" id="ARBA00022448"/>
    </source>
</evidence>